<dbReference type="Pfam" id="PF07486">
    <property type="entry name" value="Hydrolase_2"/>
    <property type="match status" value="1"/>
</dbReference>
<evidence type="ECO:0000313" key="3">
    <source>
        <dbReference type="Proteomes" id="UP000644115"/>
    </source>
</evidence>
<protein>
    <submittedName>
        <fullName evidence="2">Cell wall hydrolase</fullName>
    </submittedName>
</protein>
<dbReference type="Gene3D" id="1.10.10.2520">
    <property type="entry name" value="Cell wall hydrolase SleB, domain 1"/>
    <property type="match status" value="1"/>
</dbReference>
<proteinExistence type="predicted"/>
<evidence type="ECO:0000259" key="1">
    <source>
        <dbReference type="Pfam" id="PF07486"/>
    </source>
</evidence>
<dbReference type="Proteomes" id="UP000644115">
    <property type="component" value="Unassembled WGS sequence"/>
</dbReference>
<feature type="domain" description="Cell wall hydrolase SleB" evidence="1">
    <location>
        <begin position="17"/>
        <end position="136"/>
    </location>
</feature>
<dbReference type="EMBL" id="JACRWC010000106">
    <property type="protein sequence ID" value="MBC6000047.1"/>
    <property type="molecule type" value="Genomic_DNA"/>
</dbReference>
<reference evidence="2" key="1">
    <citation type="submission" date="2020-08" db="EMBL/GenBank/DDBJ databases">
        <authorList>
            <person name="Liu C."/>
            <person name="Sun Q."/>
        </authorList>
    </citation>
    <scope>NUCLEOTIDE SEQUENCE</scope>
    <source>
        <strain evidence="2">BX16</strain>
    </source>
</reference>
<keyword evidence="3" id="KW-1185">Reference proteome</keyword>
<keyword evidence="2" id="KW-0378">Hydrolase</keyword>
<dbReference type="GO" id="GO:0016787">
    <property type="term" value="F:hydrolase activity"/>
    <property type="evidence" value="ECO:0007669"/>
    <property type="project" value="UniProtKB-KW"/>
</dbReference>
<organism evidence="2 3">
    <name type="scientific">Lentihominibacter faecis</name>
    <dbReference type="NCBI Taxonomy" id="2764712"/>
    <lineage>
        <taxon>Bacteria</taxon>
        <taxon>Bacillati</taxon>
        <taxon>Bacillota</taxon>
        <taxon>Clostridia</taxon>
        <taxon>Peptostreptococcales</taxon>
        <taxon>Anaerovoracaceae</taxon>
        <taxon>Lentihominibacter</taxon>
    </lineage>
</organism>
<gene>
    <name evidence="2" type="ORF">H8876_08550</name>
</gene>
<accession>A0A923NG84</accession>
<evidence type="ECO:0000313" key="2">
    <source>
        <dbReference type="EMBL" id="MBC6000047.1"/>
    </source>
</evidence>
<name>A0A923NG84_9FIRM</name>
<dbReference type="InterPro" id="IPR011105">
    <property type="entry name" value="Cell_wall_hydrolase_SleB"/>
</dbReference>
<comment type="caution">
    <text evidence="2">The sequence shown here is derived from an EMBL/GenBank/DDBJ whole genome shotgun (WGS) entry which is preliminary data.</text>
</comment>
<dbReference type="InterPro" id="IPR042047">
    <property type="entry name" value="SleB_dom1"/>
</dbReference>
<dbReference type="AlphaFoldDB" id="A0A923NG84"/>
<sequence>MDTRELFARLIQCEAGGEGTDGMMGVATVVMNRATINYGEFARINGGGDIRSVIEQPGQFTCMKTSVGGVYNPQNVYNMIPLEEHYAIADWAIAGGRLAGVDHSLFFHNPYSSICPIYFPTRVGVIHNRVGDHCFYIPTSYYAAT</sequence>